<evidence type="ECO:0000313" key="7">
    <source>
        <dbReference type="EMBL" id="RBQ23674.1"/>
    </source>
</evidence>
<evidence type="ECO:0000256" key="4">
    <source>
        <dbReference type="ARBA" id="ARBA00022840"/>
    </source>
</evidence>
<dbReference type="NCBIfam" id="NF003259">
    <property type="entry name" value="PRK04220.1"/>
    <property type="match status" value="1"/>
</dbReference>
<dbReference type="AlphaFoldDB" id="A0A366MDK7"/>
<comment type="similarity">
    <text evidence="5">Belongs to the 2-phosphoglycerate kinase family.</text>
</comment>
<dbReference type="Proteomes" id="UP000253099">
    <property type="component" value="Unassembled WGS sequence"/>
</dbReference>
<dbReference type="PANTHER" id="PTHR33477">
    <property type="entry name" value="P-LOOP NTPASE DOMAIN-CONTAINING PROTEIN LPA1 HOMOLOG 1"/>
    <property type="match status" value="1"/>
</dbReference>
<organism evidence="7 8">
    <name type="scientific">Candidatus Methanobinarius endosymbioticus</name>
    <dbReference type="NCBI Taxonomy" id="2006182"/>
    <lineage>
        <taxon>Archaea</taxon>
        <taxon>Methanobacteriati</taxon>
        <taxon>Methanobacteriota</taxon>
        <taxon>Methanomada group</taxon>
        <taxon>Methanobacteria</taxon>
        <taxon>Methanobacteriales</taxon>
        <taxon>Methanobacteriaceae</taxon>
        <taxon>Candidatus Methanobinarius</taxon>
    </lineage>
</organism>
<keyword evidence="2 5" id="KW-0547">Nucleotide-binding</keyword>
<dbReference type="InterPro" id="IPR027417">
    <property type="entry name" value="P-loop_NTPase"/>
</dbReference>
<comment type="caution">
    <text evidence="7">The sequence shown here is derived from an EMBL/GenBank/DDBJ whole genome shotgun (WGS) entry which is preliminary data.</text>
</comment>
<dbReference type="Gene3D" id="3.40.50.300">
    <property type="entry name" value="P-loop containing nucleotide triphosphate hydrolases"/>
    <property type="match status" value="1"/>
</dbReference>
<evidence type="ECO:0000256" key="2">
    <source>
        <dbReference type="ARBA" id="ARBA00022741"/>
    </source>
</evidence>
<dbReference type="GO" id="GO:0016301">
    <property type="term" value="F:kinase activity"/>
    <property type="evidence" value="ECO:0007669"/>
    <property type="project" value="UniProtKB-KW"/>
</dbReference>
<protein>
    <recommendedName>
        <fullName evidence="5">2-phosphoglycerate kinase</fullName>
        <shortName evidence="5">2PGK</shortName>
        <ecNumber evidence="5">2.7.2.16</ecNumber>
    </recommendedName>
</protein>
<dbReference type="InterPro" id="IPR005144">
    <property type="entry name" value="ATP-cone_dom"/>
</dbReference>
<reference evidence="7 8" key="1">
    <citation type="submission" date="2018-06" db="EMBL/GenBank/DDBJ databases">
        <title>Genomic insight into two independent archaeal endosymbiosis events.</title>
        <authorList>
            <person name="Lind A.E."/>
            <person name="Lewis W.H."/>
            <person name="Spang A."/>
            <person name="Guy L."/>
            <person name="Embley M.T."/>
            <person name="Ettema T.J.G."/>
        </authorList>
    </citation>
    <scope>NUCLEOTIDE SEQUENCE [LARGE SCALE GENOMIC DNA]</scope>
    <source>
        <strain evidence="7">NOE</strain>
    </source>
</reference>
<evidence type="ECO:0000256" key="1">
    <source>
        <dbReference type="ARBA" id="ARBA00022679"/>
    </source>
</evidence>
<name>A0A366MDK7_9EURY</name>
<dbReference type="Pfam" id="PF03477">
    <property type="entry name" value="ATP-cone"/>
    <property type="match status" value="1"/>
</dbReference>
<comment type="cofactor">
    <cofactor evidence="5">
        <name>a divalent metal cation</name>
        <dbReference type="ChEBI" id="CHEBI:60240"/>
    </cofactor>
</comment>
<dbReference type="HAMAP" id="MF_00769">
    <property type="entry name" value="2PGK"/>
    <property type="match status" value="1"/>
</dbReference>
<accession>A0A366MDK7</accession>
<dbReference type="SUPFAM" id="SSF52540">
    <property type="entry name" value="P-loop containing nucleoside triphosphate hydrolases"/>
    <property type="match status" value="1"/>
</dbReference>
<evidence type="ECO:0000256" key="5">
    <source>
        <dbReference type="HAMAP-Rule" id="MF_00769"/>
    </source>
</evidence>
<dbReference type="EMBL" id="NIZT01000020">
    <property type="protein sequence ID" value="RBQ23674.1"/>
    <property type="molecule type" value="Genomic_DNA"/>
</dbReference>
<comment type="function">
    <text evidence="5">Catalyzes the phosphorylation of 2-phosphoglycerate to 2,3-diphosphoglycerate. Involved in the biosynthesis of cyclic 2,3-bisphosphoglycerate, a thermoprotectant.</text>
</comment>
<keyword evidence="8" id="KW-1185">Reference proteome</keyword>
<dbReference type="GO" id="GO:0005524">
    <property type="term" value="F:ATP binding"/>
    <property type="evidence" value="ECO:0007669"/>
    <property type="project" value="UniProtKB-UniRule"/>
</dbReference>
<keyword evidence="1 5" id="KW-0808">Transferase</keyword>
<evidence type="ECO:0000313" key="8">
    <source>
        <dbReference type="Proteomes" id="UP000253099"/>
    </source>
</evidence>
<sequence>MIMVQGEVSGKVYTEPFSKGVLSRSLTRAEMGPNKAYSFASCIESKLVEKNIELITIDELVELIVEDLREKDPDIADKYMAWRQIKKGTEPLVILIGGASGVGTSSIAFEIANRLGIRNMISTDMIREVMRKIVSKELSPVIHESSFTAYKGMRVPPPPEFDDVLAGFRDHVDTVSVGIDAVIERALKEGISIVIEGVHVVPGFIKQELMEKHNVVMFVLTLQDKKIHKGRFYSRCRQMWARRPLQRYLDNFFAIRKTHKYFESQARKFEVPAIENIDVVTTIDSLSKHITETYGDVNDVKEEENE</sequence>
<comment type="pathway">
    <text evidence="5">Thermoadapter biosynthesis; cyclic 2,3-diphosphoglycerate biosynthesis; cyclic 2,3-diphosphoglycerate from 2-phospho-D-glycerate: step 1/2.</text>
</comment>
<dbReference type="GO" id="GO:0016774">
    <property type="term" value="F:phosphotransferase activity, carboxyl group as acceptor"/>
    <property type="evidence" value="ECO:0007669"/>
    <property type="project" value="UniProtKB-UniRule"/>
</dbReference>
<gene>
    <name evidence="7" type="primary">pgk2_1</name>
    <name evidence="5" type="synonym">pgk2</name>
    <name evidence="7" type="ORF">ALNOE001_07290</name>
</gene>
<dbReference type="InterPro" id="IPR020872">
    <property type="entry name" value="2PKG"/>
</dbReference>
<feature type="domain" description="ATP-cone" evidence="6">
    <location>
        <begin position="1"/>
        <end position="90"/>
    </location>
</feature>
<dbReference type="UniPathway" id="UPA00551">
    <property type="reaction ID" value="UER00609"/>
</dbReference>
<dbReference type="PROSITE" id="PS51161">
    <property type="entry name" value="ATP_CONE"/>
    <property type="match status" value="1"/>
</dbReference>
<evidence type="ECO:0000259" key="6">
    <source>
        <dbReference type="PROSITE" id="PS51161"/>
    </source>
</evidence>
<dbReference type="PANTHER" id="PTHR33477:SF3">
    <property type="entry name" value="P-LOOP NTPASE DOMAIN-CONTAINING PROTEIN LPA1 HOMOLOG 1"/>
    <property type="match status" value="1"/>
</dbReference>
<dbReference type="EC" id="2.7.2.16" evidence="5"/>
<proteinExistence type="inferred from homology"/>
<evidence type="ECO:0000256" key="3">
    <source>
        <dbReference type="ARBA" id="ARBA00022777"/>
    </source>
</evidence>
<comment type="catalytic activity">
    <reaction evidence="5">
        <text>(2R)-2-phosphoglycerate + ATP = (2R)-2,3-bisphosphoglycerate + ADP + H(+)</text>
        <dbReference type="Rhea" id="RHEA:42408"/>
        <dbReference type="ChEBI" id="CHEBI:15378"/>
        <dbReference type="ChEBI" id="CHEBI:30616"/>
        <dbReference type="ChEBI" id="CHEBI:58248"/>
        <dbReference type="ChEBI" id="CHEBI:58289"/>
        <dbReference type="ChEBI" id="CHEBI:456216"/>
        <dbReference type="EC" id="2.7.2.16"/>
    </reaction>
</comment>
<keyword evidence="3 5" id="KW-0418">Kinase</keyword>
<keyword evidence="4 5" id="KW-0067">ATP-binding</keyword>